<evidence type="ECO:0000256" key="10">
    <source>
        <dbReference type="SAM" id="MobiDB-lite"/>
    </source>
</evidence>
<reference evidence="12 13" key="1">
    <citation type="submission" date="2019-07" db="EMBL/GenBank/DDBJ databases">
        <title>Caenimonas sedimenti sp. nov., isolated from activated sludge.</title>
        <authorList>
            <person name="Xu J."/>
        </authorList>
    </citation>
    <scope>NUCLEOTIDE SEQUENCE [LARGE SCALE GENOMIC DNA]</scope>
    <source>
        <strain evidence="12 13">HX-9-20</strain>
    </source>
</reference>
<keyword evidence="4" id="KW-1003">Cell membrane</keyword>
<dbReference type="SUPFAM" id="SSF82714">
    <property type="entry name" value="Multidrug efflux transporter AcrB TolC docking domain, DN and DC subdomains"/>
    <property type="match status" value="2"/>
</dbReference>
<keyword evidence="8 9" id="KW-0472">Membrane</keyword>
<dbReference type="NCBIfam" id="TIGR00915">
    <property type="entry name" value="2A0602"/>
    <property type="match status" value="1"/>
</dbReference>
<dbReference type="InterPro" id="IPR000731">
    <property type="entry name" value="SSD"/>
</dbReference>
<feature type="transmembrane region" description="Helical" evidence="9">
    <location>
        <begin position="472"/>
        <end position="499"/>
    </location>
</feature>
<dbReference type="SUPFAM" id="SSF82866">
    <property type="entry name" value="Multidrug efflux transporter AcrB transmembrane domain"/>
    <property type="match status" value="2"/>
</dbReference>
<feature type="transmembrane region" description="Helical" evidence="9">
    <location>
        <begin position="547"/>
        <end position="567"/>
    </location>
</feature>
<dbReference type="InterPro" id="IPR027463">
    <property type="entry name" value="AcrB_DN_DC_subdom"/>
</dbReference>
<feature type="transmembrane region" description="Helical" evidence="9">
    <location>
        <begin position="880"/>
        <end position="898"/>
    </location>
</feature>
<dbReference type="Gene3D" id="3.30.70.1430">
    <property type="entry name" value="Multidrug efflux transporter AcrB pore domain"/>
    <property type="match status" value="2"/>
</dbReference>
<dbReference type="NCBIfam" id="NF000282">
    <property type="entry name" value="RND_permease_1"/>
    <property type="match status" value="1"/>
</dbReference>
<dbReference type="SUPFAM" id="SSF82693">
    <property type="entry name" value="Multidrug efflux transporter AcrB pore domain, PN1, PN2, PC1 and PC2 subdomains"/>
    <property type="match status" value="4"/>
</dbReference>
<keyword evidence="3 9" id="KW-0813">Transport</keyword>
<feature type="transmembrane region" description="Helical" evidence="9">
    <location>
        <begin position="369"/>
        <end position="389"/>
    </location>
</feature>
<evidence type="ECO:0000256" key="2">
    <source>
        <dbReference type="ARBA" id="ARBA00010942"/>
    </source>
</evidence>
<feature type="transmembrane region" description="Helical" evidence="9">
    <location>
        <begin position="440"/>
        <end position="460"/>
    </location>
</feature>
<organism evidence="12 13">
    <name type="scientific">Caenimonas sedimenti</name>
    <dbReference type="NCBI Taxonomy" id="2596921"/>
    <lineage>
        <taxon>Bacteria</taxon>
        <taxon>Pseudomonadati</taxon>
        <taxon>Pseudomonadota</taxon>
        <taxon>Betaproteobacteria</taxon>
        <taxon>Burkholderiales</taxon>
        <taxon>Comamonadaceae</taxon>
        <taxon>Caenimonas</taxon>
    </lineage>
</organism>
<dbReference type="PROSITE" id="PS50156">
    <property type="entry name" value="SSD"/>
    <property type="match status" value="1"/>
</dbReference>
<evidence type="ECO:0000313" key="13">
    <source>
        <dbReference type="Proteomes" id="UP000318199"/>
    </source>
</evidence>
<feature type="transmembrane region" description="Helical" evidence="9">
    <location>
        <begin position="905"/>
        <end position="927"/>
    </location>
</feature>
<dbReference type="Gene3D" id="1.20.1640.10">
    <property type="entry name" value="Multidrug efflux transporter AcrB transmembrane domain"/>
    <property type="match status" value="2"/>
</dbReference>
<comment type="subcellular location">
    <subcellularLocation>
        <location evidence="1 9">Cell inner membrane</location>
        <topology evidence="1 9">Multi-pass membrane protein</topology>
    </subcellularLocation>
</comment>
<evidence type="ECO:0000256" key="8">
    <source>
        <dbReference type="ARBA" id="ARBA00023136"/>
    </source>
</evidence>
<dbReference type="Gene3D" id="3.30.70.1320">
    <property type="entry name" value="Multidrug efflux transporter AcrB pore domain like"/>
    <property type="match status" value="1"/>
</dbReference>
<evidence type="ECO:0000259" key="11">
    <source>
        <dbReference type="PROSITE" id="PS50156"/>
    </source>
</evidence>
<protein>
    <recommendedName>
        <fullName evidence="9">Efflux pump membrane transporter</fullName>
    </recommendedName>
</protein>
<evidence type="ECO:0000256" key="3">
    <source>
        <dbReference type="ARBA" id="ARBA00022448"/>
    </source>
</evidence>
<keyword evidence="6 9" id="KW-0812">Transmembrane</keyword>
<feature type="transmembrane region" description="Helical" evidence="9">
    <location>
        <begin position="933"/>
        <end position="956"/>
    </location>
</feature>
<feature type="transmembrane region" description="Helical" evidence="9">
    <location>
        <begin position="12"/>
        <end position="32"/>
    </location>
</feature>
<dbReference type="AlphaFoldDB" id="A0A562ZP03"/>
<dbReference type="PANTHER" id="PTHR32063">
    <property type="match status" value="1"/>
</dbReference>
<dbReference type="GO" id="GO:0005886">
    <property type="term" value="C:plasma membrane"/>
    <property type="evidence" value="ECO:0007669"/>
    <property type="project" value="UniProtKB-SubCell"/>
</dbReference>
<dbReference type="EMBL" id="VOBQ01000012">
    <property type="protein sequence ID" value="TWO70322.1"/>
    <property type="molecule type" value="Genomic_DNA"/>
</dbReference>
<dbReference type="PRINTS" id="PR00702">
    <property type="entry name" value="ACRIFLAVINRP"/>
</dbReference>
<name>A0A562ZP03_9BURK</name>
<feature type="domain" description="SSD" evidence="11">
    <location>
        <begin position="368"/>
        <end position="497"/>
    </location>
</feature>
<dbReference type="GO" id="GO:0015562">
    <property type="term" value="F:efflux transmembrane transporter activity"/>
    <property type="evidence" value="ECO:0007669"/>
    <property type="project" value="InterPro"/>
</dbReference>
<dbReference type="GO" id="GO:0042910">
    <property type="term" value="F:xenobiotic transmembrane transporter activity"/>
    <property type="evidence" value="ECO:0007669"/>
    <property type="project" value="TreeGrafter"/>
</dbReference>
<evidence type="ECO:0000256" key="1">
    <source>
        <dbReference type="ARBA" id="ARBA00004429"/>
    </source>
</evidence>
<proteinExistence type="inferred from homology"/>
<dbReference type="PANTHER" id="PTHR32063:SF11">
    <property type="entry name" value="CATION OR DRUG EFFLUX SYSTEM PROTEIN"/>
    <property type="match status" value="1"/>
</dbReference>
<feature type="region of interest" description="Disordered" evidence="10">
    <location>
        <begin position="1050"/>
        <end position="1073"/>
    </location>
</feature>
<evidence type="ECO:0000256" key="6">
    <source>
        <dbReference type="ARBA" id="ARBA00022692"/>
    </source>
</evidence>
<feature type="transmembrane region" description="Helical" evidence="9">
    <location>
        <begin position="343"/>
        <end position="362"/>
    </location>
</feature>
<keyword evidence="13" id="KW-1185">Reference proteome</keyword>
<evidence type="ECO:0000313" key="12">
    <source>
        <dbReference type="EMBL" id="TWO70322.1"/>
    </source>
</evidence>
<dbReference type="FunFam" id="3.30.70.1430:FF:000001">
    <property type="entry name" value="Efflux pump membrane transporter"/>
    <property type="match status" value="1"/>
</dbReference>
<dbReference type="OrthoDB" id="9176627at2"/>
<feature type="transmembrane region" description="Helical" evidence="9">
    <location>
        <begin position="977"/>
        <end position="998"/>
    </location>
</feature>
<evidence type="ECO:0000256" key="5">
    <source>
        <dbReference type="ARBA" id="ARBA00022519"/>
    </source>
</evidence>
<evidence type="ECO:0000256" key="9">
    <source>
        <dbReference type="RuleBase" id="RU364070"/>
    </source>
</evidence>
<dbReference type="Pfam" id="PF00873">
    <property type="entry name" value="ACR_tran"/>
    <property type="match status" value="1"/>
</dbReference>
<comment type="caution">
    <text evidence="12">The sequence shown here is derived from an EMBL/GenBank/DDBJ whole genome shotgun (WGS) entry which is preliminary data.</text>
</comment>
<dbReference type="FunFam" id="1.20.1640.10:FF:000001">
    <property type="entry name" value="Efflux pump membrane transporter"/>
    <property type="match status" value="1"/>
</dbReference>
<dbReference type="Proteomes" id="UP000318199">
    <property type="component" value="Unassembled WGS sequence"/>
</dbReference>
<dbReference type="InterPro" id="IPR004764">
    <property type="entry name" value="MdtF-like"/>
</dbReference>
<dbReference type="GO" id="GO:0009636">
    <property type="term" value="P:response to toxic substance"/>
    <property type="evidence" value="ECO:0007669"/>
    <property type="project" value="UniProtKB-ARBA"/>
</dbReference>
<evidence type="ECO:0000256" key="7">
    <source>
        <dbReference type="ARBA" id="ARBA00022989"/>
    </source>
</evidence>
<gene>
    <name evidence="12" type="ORF">FN976_15125</name>
</gene>
<feature type="transmembrane region" description="Helical" evidence="9">
    <location>
        <begin position="1010"/>
        <end position="1036"/>
    </location>
</feature>
<dbReference type="Gene3D" id="3.30.2090.10">
    <property type="entry name" value="Multidrug efflux transporter AcrB TolC docking domain, DN and DC subdomains"/>
    <property type="match status" value="2"/>
</dbReference>
<accession>A0A562ZP03</accession>
<feature type="transmembrane region" description="Helical" evidence="9">
    <location>
        <begin position="395"/>
        <end position="419"/>
    </location>
</feature>
<keyword evidence="7 9" id="KW-1133">Transmembrane helix</keyword>
<comment type="similarity">
    <text evidence="2 9">Belongs to the resistance-nodulation-cell division (RND) (TC 2.A.6) family.</text>
</comment>
<dbReference type="Gene3D" id="3.30.70.1440">
    <property type="entry name" value="Multidrug efflux transporter AcrB pore domain"/>
    <property type="match status" value="1"/>
</dbReference>
<dbReference type="InterPro" id="IPR001036">
    <property type="entry name" value="Acrflvin-R"/>
</dbReference>
<dbReference type="RefSeq" id="WP_145893878.1">
    <property type="nucleotide sequence ID" value="NZ_VOBQ01000012.1"/>
</dbReference>
<keyword evidence="5 9" id="KW-0997">Cell inner membrane</keyword>
<evidence type="ECO:0000256" key="4">
    <source>
        <dbReference type="ARBA" id="ARBA00022475"/>
    </source>
</evidence>
<sequence>MNFSKFFIDRPIFAGVLSVLIFLAGLIALRGLPISEYPEVVPPSVVVRATYPGANPKVIAETVATPLEEAINGVEGMLYMSSQATTDGLMTLNVTFKLGTDPDKAQQLVQNRVAQAEPRLPEEVRRLGLATVKSTPDITMVVHLVSPNGRYGMDYLRNYGVLNVRDRLARIQGVGQVAIWGGGEYAMRIWLDPQKVAQRGLAASDVVKAIREQNVQAAVGVVGASPGMPGVDLQLSVNARGRLQNEEEFGDIVVKTGTDGAVTRLRDIARTELGAADYSLRSLLNNDAAVGIGVFQAPGSNALDISSQVRATMDEISKSMPEGVEYRIAYDPTQFVRASIKSVVQTLIESILLVVLVVILFLQTWRASIIPLLAVPVSVVGTFAVLHLLGFSINALSLFGLVLAIGIVVDDAIVVVENVERNIEGGLSPREATYQAMKEVSGPIVAIALVLVAVFLPLAFISGLTGQFYRQFAVTIAISTVISAINSLTLSPALAALLLRGHDAPKDALTRGMDRAFGWLFRGFNLVFQRGATSYSGGVRGAVKRKAVMFGVYLVLAVATVGLFKIVPSGFVPAQDKQYLIGFAQLPDGATLDRTEEVIRRMGEIAEKNPNVEGTLAFPGLSINGFTNSSNSGIVFAMLKPFDERKRADQSGGAVAGQLNQAYAGIQDAFIVMFPPPPVQGIGTTGGFKLQLEDRGSLGYEAMDGAVKAFMAKAYQTPELAGMFTSWQVNVPQLFADIDRTKARQLGVAVTDVFDTMQTYLGSLYVNDFNKFGRTYSVRVQADAPYRARAEDIGALKVRSSSGEMVPLSALMKVQSSFGPERAMRYNGYLTADINGGPAPGVSSGQAQAAIERIAAETLPKGIAFEWTDLTYQEILAGNSAVWVFPLAILLVFLVLAAQYESLTLPLSILMIVPMGLFAAMTGVWLAGGENNVFTQIGLMVLVGLSAKNAILIVEFARELEFAGRTPVQAALEASRLRLRPILMTSLAFVMGVLPLVLSSGAGSEMRQAMGIAVFAGMIGVTAFGLFLTPVFYVALRALTGNRPLKLHGTVPQPESFGGGASARPVVAAPHQE</sequence>